<feature type="transmembrane region" description="Helical" evidence="6">
    <location>
        <begin position="177"/>
        <end position="193"/>
    </location>
</feature>
<keyword evidence="2" id="KW-1003">Cell membrane</keyword>
<feature type="transmembrane region" description="Helical" evidence="6">
    <location>
        <begin position="698"/>
        <end position="717"/>
    </location>
</feature>
<reference evidence="7" key="1">
    <citation type="submission" date="2021-01" db="EMBL/GenBank/DDBJ databases">
        <title>Whole genome shotgun sequence of Sphaerimonospora thailandensis NBRC 107569.</title>
        <authorList>
            <person name="Komaki H."/>
            <person name="Tamura T."/>
        </authorList>
    </citation>
    <scope>NUCLEOTIDE SEQUENCE</scope>
    <source>
        <strain evidence="7">NBRC 107569</strain>
    </source>
</reference>
<name>A0A8J3RDH7_9ACTN</name>
<evidence type="ECO:0000256" key="2">
    <source>
        <dbReference type="ARBA" id="ARBA00022475"/>
    </source>
</evidence>
<feature type="transmembrane region" description="Helical" evidence="6">
    <location>
        <begin position="611"/>
        <end position="633"/>
    </location>
</feature>
<evidence type="ECO:0000256" key="1">
    <source>
        <dbReference type="ARBA" id="ARBA00004651"/>
    </source>
</evidence>
<comment type="subcellular location">
    <subcellularLocation>
        <location evidence="1">Cell membrane</location>
        <topology evidence="1">Multi-pass membrane protein</topology>
    </subcellularLocation>
</comment>
<feature type="transmembrane region" description="Helical" evidence="6">
    <location>
        <begin position="645"/>
        <end position="663"/>
    </location>
</feature>
<feature type="transmembrane region" description="Helical" evidence="6">
    <location>
        <begin position="112"/>
        <end position="133"/>
    </location>
</feature>
<organism evidence="7 8">
    <name type="scientific">Sphaerimonospora thailandensis</name>
    <dbReference type="NCBI Taxonomy" id="795644"/>
    <lineage>
        <taxon>Bacteria</taxon>
        <taxon>Bacillati</taxon>
        <taxon>Actinomycetota</taxon>
        <taxon>Actinomycetes</taxon>
        <taxon>Streptosporangiales</taxon>
        <taxon>Streptosporangiaceae</taxon>
        <taxon>Sphaerimonospora</taxon>
    </lineage>
</organism>
<dbReference type="PANTHER" id="PTHR39087:SF2">
    <property type="entry name" value="UPF0104 MEMBRANE PROTEIN MJ1595"/>
    <property type="match status" value="1"/>
</dbReference>
<dbReference type="PANTHER" id="PTHR39087">
    <property type="entry name" value="UPF0104 MEMBRANE PROTEIN MJ1595"/>
    <property type="match status" value="1"/>
</dbReference>
<keyword evidence="4 6" id="KW-1133">Transmembrane helix</keyword>
<keyword evidence="8" id="KW-1185">Reference proteome</keyword>
<dbReference type="NCBIfam" id="TIGR00374">
    <property type="entry name" value="flippase-like domain"/>
    <property type="match status" value="1"/>
</dbReference>
<feature type="transmembrane region" description="Helical" evidence="6">
    <location>
        <begin position="78"/>
        <end position="100"/>
    </location>
</feature>
<feature type="transmembrane region" description="Helical" evidence="6">
    <location>
        <begin position="37"/>
        <end position="58"/>
    </location>
</feature>
<protein>
    <recommendedName>
        <fullName evidence="9">Lysylphosphatidylglycerol synthase-like protein</fullName>
    </recommendedName>
</protein>
<feature type="transmembrane region" description="Helical" evidence="6">
    <location>
        <begin position="199"/>
        <end position="219"/>
    </location>
</feature>
<evidence type="ECO:0008006" key="9">
    <source>
        <dbReference type="Google" id="ProtNLM"/>
    </source>
</evidence>
<dbReference type="AlphaFoldDB" id="A0A8J3RDH7"/>
<evidence type="ECO:0000313" key="7">
    <source>
        <dbReference type="EMBL" id="GIH72760.1"/>
    </source>
</evidence>
<feature type="transmembrane region" description="Helical" evidence="6">
    <location>
        <begin position="570"/>
        <end position="591"/>
    </location>
</feature>
<comment type="caution">
    <text evidence="7">The sequence shown here is derived from an EMBL/GenBank/DDBJ whole genome shotgun (WGS) entry which is preliminary data.</text>
</comment>
<proteinExistence type="predicted"/>
<dbReference type="Proteomes" id="UP000610966">
    <property type="component" value="Unassembled WGS sequence"/>
</dbReference>
<evidence type="ECO:0000256" key="3">
    <source>
        <dbReference type="ARBA" id="ARBA00022692"/>
    </source>
</evidence>
<gene>
    <name evidence="7" type="ORF">Mth01_50130</name>
</gene>
<keyword evidence="3 6" id="KW-0812">Transmembrane</keyword>
<feature type="transmembrane region" description="Helical" evidence="6">
    <location>
        <begin position="501"/>
        <end position="522"/>
    </location>
</feature>
<evidence type="ECO:0000256" key="6">
    <source>
        <dbReference type="SAM" id="Phobius"/>
    </source>
</evidence>
<sequence>MVRGIKEQDTALDTPGRGVFLVVEPLLPQRIRRPSDALRFMLTLAALGAVVLLALALQRTLNGLETDVQAGTGRAPQVLSAISGLLGGVAVLVVPVAFAVERVFHRDGMRVTQGLIAAIFALVISYTLGEWLVLAGPAELKQLLTGGRDVEPLNSVLTPAIAYATAVRMSRRPQWRAFMWLAIALDVLALFAATKVTALGVILTYLVGLAVGFGTLYGIGSANTRPPGSAVLAALRRLGFVPTSARRIEDDSSGSRRYLVGLDGDRFLDVTVLDRDRQVAGLAYRLWRRIRLNSETRRRAIRSLRAELEREALMAYAAHAAGARLPRLLGTSEIGTEAALLAYEHIDTRPVAELPDEAFDDDLLAQIWEQVRLLHDHRLAHRHLTGESIHVDEAGQVIMLDARSGEIAAGDLLLRLDIAQLLAYLGTRVGAERAVRSGATVLGADTLAGALPMLQRIALARETRTALRRDKELLPAIREQILALKPRVEVREVRLERFRPSTLVTIIAGAVAAYLLFSQLSQVNLLSVVTTADWVWGGMALLASAVSFVAAAFIVRGFVPEPLPLGRTVLVQLSASFVKLVAPAAVGGVAINTRYLQKRGVPPGPAVASIGASQLVGLASHIALLLLFGYLTGTQAAQSLTPSRGLLVVLLGIAVLFLIVLAVRPLRRLVTTRVRAMFSGVIPRLLDVVQSPRKVLEGVGGTVLLTIANVVCLGVCVRAFGGEVNFTAVAVVFLAGNAIGSAAPTPGGLGAVEGALIVGLRLAGVYDTVALSAVLLFRLMTFWLPVLPGWASFTYLQRQNAI</sequence>
<dbReference type="InterPro" id="IPR022791">
    <property type="entry name" value="L-PG_synthase/AglD"/>
</dbReference>
<feature type="transmembrane region" description="Helical" evidence="6">
    <location>
        <begin position="724"/>
        <end position="743"/>
    </location>
</feature>
<dbReference type="Pfam" id="PF03706">
    <property type="entry name" value="LPG_synthase_TM"/>
    <property type="match status" value="1"/>
</dbReference>
<evidence type="ECO:0000256" key="5">
    <source>
        <dbReference type="ARBA" id="ARBA00023136"/>
    </source>
</evidence>
<evidence type="ECO:0000313" key="8">
    <source>
        <dbReference type="Proteomes" id="UP000610966"/>
    </source>
</evidence>
<dbReference type="InterPro" id="IPR011009">
    <property type="entry name" value="Kinase-like_dom_sf"/>
</dbReference>
<accession>A0A8J3RDH7</accession>
<evidence type="ECO:0000256" key="4">
    <source>
        <dbReference type="ARBA" id="ARBA00022989"/>
    </source>
</evidence>
<dbReference type="EMBL" id="BOOG01000061">
    <property type="protein sequence ID" value="GIH72760.1"/>
    <property type="molecule type" value="Genomic_DNA"/>
</dbReference>
<dbReference type="GO" id="GO:0005886">
    <property type="term" value="C:plasma membrane"/>
    <property type="evidence" value="ECO:0007669"/>
    <property type="project" value="UniProtKB-SubCell"/>
</dbReference>
<dbReference type="SUPFAM" id="SSF56112">
    <property type="entry name" value="Protein kinase-like (PK-like)"/>
    <property type="match status" value="1"/>
</dbReference>
<feature type="transmembrane region" description="Helical" evidence="6">
    <location>
        <begin position="534"/>
        <end position="558"/>
    </location>
</feature>
<keyword evidence="5 6" id="KW-0472">Membrane</keyword>